<accession>A0A0A1IUG8</accession>
<organism evidence="1 2">
    <name type="scientific">Pseudomonas phage vB_PaeM_PAO1_Ab17</name>
    <dbReference type="NCBI Taxonomy" id="1548904"/>
    <lineage>
        <taxon>Viruses</taxon>
        <taxon>Duplodnaviria</taxon>
        <taxon>Heunggongvirae</taxon>
        <taxon>Uroviricota</taxon>
        <taxon>Caudoviricetes</taxon>
        <taxon>Vandenendeviridae</taxon>
        <taxon>Nankokuvirus</taxon>
        <taxon>Nankokuvirus Ab03</taxon>
    </lineage>
</organism>
<dbReference type="EMBL" id="LN610576">
    <property type="protein sequence ID" value="CEF89523.1"/>
    <property type="molecule type" value="Genomic_DNA"/>
</dbReference>
<evidence type="ECO:0000313" key="2">
    <source>
        <dbReference type="Proteomes" id="UP000030225"/>
    </source>
</evidence>
<dbReference type="Proteomes" id="UP000030225">
    <property type="component" value="Segment"/>
</dbReference>
<protein>
    <submittedName>
        <fullName evidence="1">Uncharacterized protein</fullName>
    </submittedName>
</protein>
<evidence type="ECO:0000313" key="1">
    <source>
        <dbReference type="EMBL" id="CEF89523.1"/>
    </source>
</evidence>
<name>A0A0A1IUG8_9CAUD</name>
<proteinExistence type="predicted"/>
<reference evidence="2" key="1">
    <citation type="journal article" date="2015" name="PLoS ONE">
        <title>Investigation of a Large Collection of Pseudomonas aeruginosa Bacteriophages Collected from a Single Environmental Source in Abidjan, Cote d'Ivoire.</title>
        <authorList>
            <person name="Essoh C."/>
            <person name="Latino L."/>
            <person name="Midoux C."/>
            <person name="Blouin Y."/>
            <person name="Loukou G."/>
            <person name="Nguetta S.P."/>
            <person name="Lathro S."/>
            <person name="Cablanmian A."/>
            <person name="Kouassi A.K."/>
            <person name="Vergnaud G."/>
            <person name="Pourcel C."/>
        </authorList>
    </citation>
    <scope>NUCLEOTIDE SEQUENCE [LARGE SCALE GENOMIC DNA]</scope>
</reference>
<sequence length="111" mass="12773">MGLDVIELKLNSLEEAFHGLAYVSYLEVMTDPGNGFGSVQVSRVLTVEQYDCLVGKLPKRPKACQVLEHENRRKRLNKRILNEMVYQCTMEFQKILTDEVEAEARERGEIL</sequence>
<gene>
    <name evidence="1" type="primary">ORF33</name>
</gene>